<proteinExistence type="predicted"/>
<evidence type="ECO:0000313" key="2">
    <source>
        <dbReference type="EMBL" id="GMI37315.1"/>
    </source>
</evidence>
<accession>A0ABQ6N1B5</accession>
<gene>
    <name evidence="2" type="ORF">TeGR_g3470</name>
</gene>
<evidence type="ECO:0000313" key="3">
    <source>
        <dbReference type="Proteomes" id="UP001165060"/>
    </source>
</evidence>
<protein>
    <recommendedName>
        <fullName evidence="4">F-box protein</fullName>
    </recommendedName>
</protein>
<sequence>MMAPPRDCAFVVFQFLSQLDVFALSLLCKEPEPDVFLPDVRGGWWLACDSRAYLLAQTELNASFGRRLSGAWTRGLIGSFDPLIVSSVSLGNCVLPLQNPLERKLQPAELTFEPTVRKVSPPRKKQRVGADKIEVAHLSDLRTFMKLDKIELLEGTLLPGGTMDLVFPKLVRANLHLAPGLNG</sequence>
<feature type="signal peptide" evidence="1">
    <location>
        <begin position="1"/>
        <end position="23"/>
    </location>
</feature>
<keyword evidence="3" id="KW-1185">Reference proteome</keyword>
<dbReference type="EMBL" id="BRYB01000770">
    <property type="protein sequence ID" value="GMI37315.1"/>
    <property type="molecule type" value="Genomic_DNA"/>
</dbReference>
<reference evidence="2 3" key="1">
    <citation type="journal article" date="2023" name="Commun. Biol.">
        <title>Genome analysis of Parmales, the sister group of diatoms, reveals the evolutionary specialization of diatoms from phago-mixotrophs to photoautotrophs.</title>
        <authorList>
            <person name="Ban H."/>
            <person name="Sato S."/>
            <person name="Yoshikawa S."/>
            <person name="Yamada K."/>
            <person name="Nakamura Y."/>
            <person name="Ichinomiya M."/>
            <person name="Sato N."/>
            <person name="Blanc-Mathieu R."/>
            <person name="Endo H."/>
            <person name="Kuwata A."/>
            <person name="Ogata H."/>
        </authorList>
    </citation>
    <scope>NUCLEOTIDE SEQUENCE [LARGE SCALE GENOMIC DNA]</scope>
</reference>
<keyword evidence="1" id="KW-0732">Signal</keyword>
<evidence type="ECO:0000256" key="1">
    <source>
        <dbReference type="SAM" id="SignalP"/>
    </source>
</evidence>
<name>A0ABQ6N1B5_9STRA</name>
<organism evidence="2 3">
    <name type="scientific">Tetraparma gracilis</name>
    <dbReference type="NCBI Taxonomy" id="2962635"/>
    <lineage>
        <taxon>Eukaryota</taxon>
        <taxon>Sar</taxon>
        <taxon>Stramenopiles</taxon>
        <taxon>Ochrophyta</taxon>
        <taxon>Bolidophyceae</taxon>
        <taxon>Parmales</taxon>
        <taxon>Triparmaceae</taxon>
        <taxon>Tetraparma</taxon>
    </lineage>
</organism>
<evidence type="ECO:0008006" key="4">
    <source>
        <dbReference type="Google" id="ProtNLM"/>
    </source>
</evidence>
<feature type="chain" id="PRO_5045633117" description="F-box protein" evidence="1">
    <location>
        <begin position="24"/>
        <end position="183"/>
    </location>
</feature>
<dbReference type="Proteomes" id="UP001165060">
    <property type="component" value="Unassembled WGS sequence"/>
</dbReference>
<comment type="caution">
    <text evidence="2">The sequence shown here is derived from an EMBL/GenBank/DDBJ whole genome shotgun (WGS) entry which is preliminary data.</text>
</comment>